<keyword evidence="3" id="KW-1185">Reference proteome</keyword>
<gene>
    <name evidence="2" type="ORF">DGYR_LOCUS1495</name>
</gene>
<proteinExistence type="predicted"/>
<evidence type="ECO:0000313" key="2">
    <source>
        <dbReference type="EMBL" id="CAD5112327.1"/>
    </source>
</evidence>
<accession>A0A7I8V7K8</accession>
<dbReference type="AlphaFoldDB" id="A0A7I8V7K8"/>
<organism evidence="2 3">
    <name type="scientific">Dimorphilus gyrociliatus</name>
    <dbReference type="NCBI Taxonomy" id="2664684"/>
    <lineage>
        <taxon>Eukaryota</taxon>
        <taxon>Metazoa</taxon>
        <taxon>Spiralia</taxon>
        <taxon>Lophotrochozoa</taxon>
        <taxon>Annelida</taxon>
        <taxon>Polychaeta</taxon>
        <taxon>Polychaeta incertae sedis</taxon>
        <taxon>Dinophilidae</taxon>
        <taxon>Dimorphilus</taxon>
    </lineage>
</organism>
<feature type="region of interest" description="Disordered" evidence="1">
    <location>
        <begin position="140"/>
        <end position="173"/>
    </location>
</feature>
<comment type="caution">
    <text evidence="2">The sequence shown here is derived from an EMBL/GenBank/DDBJ whole genome shotgun (WGS) entry which is preliminary data.</text>
</comment>
<reference evidence="2 3" key="1">
    <citation type="submission" date="2020-08" db="EMBL/GenBank/DDBJ databases">
        <authorList>
            <person name="Hejnol A."/>
        </authorList>
    </citation>
    <scope>NUCLEOTIDE SEQUENCE [LARGE SCALE GENOMIC DNA]</scope>
</reference>
<feature type="compositionally biased region" description="Basic and acidic residues" evidence="1">
    <location>
        <begin position="161"/>
        <end position="173"/>
    </location>
</feature>
<evidence type="ECO:0000256" key="1">
    <source>
        <dbReference type="SAM" id="MobiDB-lite"/>
    </source>
</evidence>
<protein>
    <submittedName>
        <fullName evidence="2">DgyrCDS1556</fullName>
    </submittedName>
</protein>
<name>A0A7I8V7K8_9ANNE</name>
<sequence>MKNDASYLLLNWFIHRCQVGCPMNASDDERNGAASLKPKPTIRCTGCASATDLRQIGRTQPAEKRESQDDTVVRRRPTKLNTSSNIRYSMNISENARLDFFVEKNVLEQVADGLPSASTCSLLETISLLDSPAVQNSNCSDCGQSAPSDTPAIAPSTPAKTVEEKEMARRCSVQERNERVLKWLDGMEESQS</sequence>
<evidence type="ECO:0000313" key="3">
    <source>
        <dbReference type="Proteomes" id="UP000549394"/>
    </source>
</evidence>
<dbReference type="Proteomes" id="UP000549394">
    <property type="component" value="Unassembled WGS sequence"/>
</dbReference>
<dbReference type="EMBL" id="CAJFCJ010000002">
    <property type="protein sequence ID" value="CAD5112327.1"/>
    <property type="molecule type" value="Genomic_DNA"/>
</dbReference>